<feature type="signal peptide" evidence="4">
    <location>
        <begin position="1"/>
        <end position="25"/>
    </location>
</feature>
<dbReference type="GO" id="GO:0007189">
    <property type="term" value="P:adenylate cyclase-activating G protein-coupled receptor signaling pathway"/>
    <property type="evidence" value="ECO:0007669"/>
    <property type="project" value="TreeGrafter"/>
</dbReference>
<protein>
    <submittedName>
        <fullName evidence="7">Calcitonin gene-related peptide 2-like</fullName>
    </submittedName>
</protein>
<dbReference type="GO" id="GO:0051480">
    <property type="term" value="P:regulation of cytosolic calcium ion concentration"/>
    <property type="evidence" value="ECO:0007669"/>
    <property type="project" value="TreeGrafter"/>
</dbReference>
<dbReference type="Proteomes" id="UP000694851">
    <property type="component" value="Unplaced"/>
</dbReference>
<gene>
    <name evidence="7" type="primary">LOC109388105</name>
</gene>
<dbReference type="PANTHER" id="PTHR10505:SF3">
    <property type="entry name" value="CALCITONIN GENE-RELATED PEPTIDE 2"/>
    <property type="match status" value="1"/>
</dbReference>
<evidence type="ECO:0000256" key="4">
    <source>
        <dbReference type="SAM" id="SignalP"/>
    </source>
</evidence>
<dbReference type="InterPro" id="IPR001693">
    <property type="entry name" value="Calcitonin_peptide-like"/>
</dbReference>
<dbReference type="SMART" id="SM00113">
    <property type="entry name" value="CALCITONIN"/>
    <property type="match status" value="1"/>
</dbReference>
<organism evidence="6 7">
    <name type="scientific">Hipposideros armiger</name>
    <name type="common">Great Himalayan leaf-nosed bat</name>
    <dbReference type="NCBI Taxonomy" id="186990"/>
    <lineage>
        <taxon>Eukaryota</taxon>
        <taxon>Metazoa</taxon>
        <taxon>Chordata</taxon>
        <taxon>Craniata</taxon>
        <taxon>Vertebrata</taxon>
        <taxon>Euteleostomi</taxon>
        <taxon>Mammalia</taxon>
        <taxon>Eutheria</taxon>
        <taxon>Laurasiatheria</taxon>
        <taxon>Chiroptera</taxon>
        <taxon>Yinpterochiroptera</taxon>
        <taxon>Rhinolophoidea</taxon>
        <taxon>Hipposideridae</taxon>
        <taxon>Hipposideros</taxon>
    </lineage>
</organism>
<dbReference type="Pfam" id="PF00214">
    <property type="entry name" value="Calc_CGRP_IAPP"/>
    <property type="match status" value="1"/>
</dbReference>
<dbReference type="GO" id="GO:0005179">
    <property type="term" value="F:hormone activity"/>
    <property type="evidence" value="ECO:0007669"/>
    <property type="project" value="InterPro"/>
</dbReference>
<dbReference type="GeneID" id="109388105"/>
<reference evidence="7" key="1">
    <citation type="submission" date="2025-08" db="UniProtKB">
        <authorList>
            <consortium name="RefSeq"/>
        </authorList>
    </citation>
    <scope>IDENTIFICATION</scope>
    <source>
        <tissue evidence="7">Muscle</tissue>
    </source>
</reference>
<comment type="similarity">
    <text evidence="1">Belongs to the calcitonin family.</text>
</comment>
<dbReference type="AlphaFoldDB" id="A0A8B7S449"/>
<evidence type="ECO:0000256" key="1">
    <source>
        <dbReference type="ARBA" id="ARBA00009222"/>
    </source>
</evidence>
<dbReference type="GO" id="GO:0005615">
    <property type="term" value="C:extracellular space"/>
    <property type="evidence" value="ECO:0007669"/>
    <property type="project" value="TreeGrafter"/>
</dbReference>
<dbReference type="Gene3D" id="6.10.250.2190">
    <property type="match status" value="1"/>
</dbReference>
<evidence type="ECO:0000313" key="6">
    <source>
        <dbReference type="Proteomes" id="UP000694851"/>
    </source>
</evidence>
<feature type="domain" description="Calcitonin peptide-like" evidence="5">
    <location>
        <begin position="78"/>
        <end position="120"/>
    </location>
</feature>
<dbReference type="InterPro" id="IPR021117">
    <property type="entry name" value="Calcitonin-like"/>
</dbReference>
<evidence type="ECO:0000259" key="5">
    <source>
        <dbReference type="SMART" id="SM00113"/>
    </source>
</evidence>
<feature type="chain" id="PRO_5034812763" evidence="4">
    <location>
        <begin position="26"/>
        <end position="125"/>
    </location>
</feature>
<sequence length="125" mass="13711">MGFWKLSPFLALGFLVLYQVGIFQAAALSSALESPEHQASLNKEKAGLLLAELIKDYLKSTAIEQEQETQGSSISAQKRACNTATYTTHRLANVLNKHGGVAKEDFEPTNVGPGSYGRRRRDVQE</sequence>
<proteinExistence type="inferred from homology"/>
<dbReference type="InterPro" id="IPR015476">
    <property type="entry name" value="Calcitonin_gene-rel_peptide"/>
</dbReference>
<name>A0A8B7S449_HIPAR</name>
<accession>A0A8B7S449</accession>
<evidence type="ECO:0000256" key="3">
    <source>
        <dbReference type="SAM" id="MobiDB-lite"/>
    </source>
</evidence>
<feature type="region of interest" description="Disordered" evidence="3">
    <location>
        <begin position="102"/>
        <end position="125"/>
    </location>
</feature>
<dbReference type="GO" id="GO:0031716">
    <property type="term" value="F:calcitonin receptor binding"/>
    <property type="evidence" value="ECO:0007669"/>
    <property type="project" value="TreeGrafter"/>
</dbReference>
<dbReference type="KEGG" id="hai:109388105"/>
<keyword evidence="2" id="KW-1015">Disulfide bond</keyword>
<keyword evidence="6" id="KW-1185">Reference proteome</keyword>
<dbReference type="OrthoDB" id="10405315at2759"/>
<evidence type="ECO:0000313" key="7">
    <source>
        <dbReference type="RefSeq" id="XP_019508082.1"/>
    </source>
</evidence>
<dbReference type="RefSeq" id="XP_019508082.1">
    <property type="nucleotide sequence ID" value="XM_019652537.1"/>
</dbReference>
<keyword evidence="4" id="KW-0732">Signal</keyword>
<evidence type="ECO:0000256" key="2">
    <source>
        <dbReference type="ARBA" id="ARBA00023157"/>
    </source>
</evidence>
<dbReference type="InterPro" id="IPR021116">
    <property type="entry name" value="Calcitonin/adrenomedullin"/>
</dbReference>
<dbReference type="PRINTS" id="PR00817">
    <property type="entry name" value="CALCITONINB"/>
</dbReference>
<dbReference type="PANTHER" id="PTHR10505">
    <property type="entry name" value="CALCITONIN-RELATED"/>
    <property type="match status" value="1"/>
</dbReference>